<accession>A0A1G9ZVX5</accession>
<sequence>MTAAVTYARILDGETLWLAVPATAGETLSVRGPAGEQPLPTEHVDGLAVARARLAPLIDGVDDSRVALTFALGGETLTYDGGPPPGPTKVPPTRDGRWQWRVLSADSELRVTRVATEPVVRVLSVTSDDDGVLLRLDVDAGELVTLGNDEQVLGSVAVAADGAARPELPAGRLAVRRDAATLPVVRRERDLKRPNAAVALPQVADGCRLQWQPDGRLVIAPPSTGPVDP</sequence>
<dbReference type="InterPro" id="IPR011044">
    <property type="entry name" value="Quino_amine_DH_bsu"/>
</dbReference>
<reference evidence="1 2" key="1">
    <citation type="submission" date="2016-10" db="EMBL/GenBank/DDBJ databases">
        <authorList>
            <person name="de Groot N.N."/>
        </authorList>
    </citation>
    <scope>NUCLEOTIDE SEQUENCE [LARGE SCALE GENOMIC DNA]</scope>
    <source>
        <strain evidence="1 2">CGMCC 1.11147</strain>
    </source>
</reference>
<protein>
    <submittedName>
        <fullName evidence="1">Uncharacterized protein</fullName>
    </submittedName>
</protein>
<name>A0A1G9ZVX5_9ACTN</name>
<dbReference type="RefSeq" id="WP_091023956.1">
    <property type="nucleotide sequence ID" value="NZ_BKAE01000019.1"/>
</dbReference>
<organism evidence="1 2">
    <name type="scientific">Nocardioides szechwanensis</name>
    <dbReference type="NCBI Taxonomy" id="1005944"/>
    <lineage>
        <taxon>Bacteria</taxon>
        <taxon>Bacillati</taxon>
        <taxon>Actinomycetota</taxon>
        <taxon>Actinomycetes</taxon>
        <taxon>Propionibacteriales</taxon>
        <taxon>Nocardioidaceae</taxon>
        <taxon>Nocardioides</taxon>
    </lineage>
</organism>
<gene>
    <name evidence="1" type="ORF">SAMN05192576_1855</name>
</gene>
<dbReference type="EMBL" id="FNIC01000002">
    <property type="protein sequence ID" value="SDN25388.1"/>
    <property type="molecule type" value="Genomic_DNA"/>
</dbReference>
<dbReference type="Proteomes" id="UP000199004">
    <property type="component" value="Unassembled WGS sequence"/>
</dbReference>
<proteinExistence type="predicted"/>
<dbReference type="OrthoDB" id="9986267at2"/>
<evidence type="ECO:0000313" key="2">
    <source>
        <dbReference type="Proteomes" id="UP000199004"/>
    </source>
</evidence>
<dbReference type="AlphaFoldDB" id="A0A1G9ZVX5"/>
<dbReference type="SUPFAM" id="SSF50969">
    <property type="entry name" value="YVTN repeat-like/Quinoprotein amine dehydrogenase"/>
    <property type="match status" value="1"/>
</dbReference>
<dbReference type="STRING" id="1005944.SAMN05192576_1855"/>
<evidence type="ECO:0000313" key="1">
    <source>
        <dbReference type="EMBL" id="SDN25388.1"/>
    </source>
</evidence>
<keyword evidence="2" id="KW-1185">Reference proteome</keyword>